<dbReference type="RefSeq" id="WP_230548943.1">
    <property type="nucleotide sequence ID" value="NZ_JAJISD010000001.1"/>
</dbReference>
<keyword evidence="3" id="KW-1185">Reference proteome</keyword>
<reference evidence="2 3" key="1">
    <citation type="submission" date="2021-11" db="EMBL/GenBank/DDBJ databases">
        <authorList>
            <person name="Lee D.-H."/>
            <person name="Kim S.-B."/>
        </authorList>
    </citation>
    <scope>NUCLEOTIDE SEQUENCE [LARGE SCALE GENOMIC DNA]</scope>
    <source>
        <strain evidence="2 3">KCTC 52223</strain>
    </source>
</reference>
<accession>A0ABS8KNU3</accession>
<keyword evidence="1" id="KW-0812">Transmembrane</keyword>
<feature type="transmembrane region" description="Helical" evidence="1">
    <location>
        <begin position="34"/>
        <end position="55"/>
    </location>
</feature>
<feature type="transmembrane region" description="Helical" evidence="1">
    <location>
        <begin position="61"/>
        <end position="78"/>
    </location>
</feature>
<dbReference type="Proteomes" id="UP001198862">
    <property type="component" value="Unassembled WGS sequence"/>
</dbReference>
<evidence type="ECO:0000313" key="3">
    <source>
        <dbReference type="Proteomes" id="UP001198862"/>
    </source>
</evidence>
<evidence type="ECO:0000313" key="2">
    <source>
        <dbReference type="EMBL" id="MCC8427720.1"/>
    </source>
</evidence>
<keyword evidence="1" id="KW-0472">Membrane</keyword>
<protein>
    <submittedName>
        <fullName evidence="2">Uncharacterized protein</fullName>
    </submittedName>
</protein>
<comment type="caution">
    <text evidence="2">The sequence shown here is derived from an EMBL/GenBank/DDBJ whole genome shotgun (WGS) entry which is preliminary data.</text>
</comment>
<organism evidence="2 3">
    <name type="scientific">Reyranella aquatilis</name>
    <dbReference type="NCBI Taxonomy" id="2035356"/>
    <lineage>
        <taxon>Bacteria</taxon>
        <taxon>Pseudomonadati</taxon>
        <taxon>Pseudomonadota</taxon>
        <taxon>Alphaproteobacteria</taxon>
        <taxon>Hyphomicrobiales</taxon>
        <taxon>Reyranellaceae</taxon>
        <taxon>Reyranella</taxon>
    </lineage>
</organism>
<evidence type="ECO:0000256" key="1">
    <source>
        <dbReference type="SAM" id="Phobius"/>
    </source>
</evidence>
<gene>
    <name evidence="2" type="ORF">LJ725_02000</name>
</gene>
<name>A0ABS8KNU3_9HYPH</name>
<sequence length="109" mass="12733">MSAEPKPDLDMLRREMWRCQKQARAEVRTYNRGSWIRFALMFIPVPLIVVTFRLYLEAWHYYILGGAFIFFAGLLYALDDRAATRREASLKAAREARAAYQNARSAAQR</sequence>
<dbReference type="EMBL" id="JAJISD010000001">
    <property type="protein sequence ID" value="MCC8427720.1"/>
    <property type="molecule type" value="Genomic_DNA"/>
</dbReference>
<keyword evidence="1" id="KW-1133">Transmembrane helix</keyword>
<proteinExistence type="predicted"/>